<keyword evidence="5 6" id="KW-0472">Membrane</keyword>
<evidence type="ECO:0008006" key="9">
    <source>
        <dbReference type="Google" id="ProtNLM"/>
    </source>
</evidence>
<keyword evidence="3 6" id="KW-0812">Transmembrane</keyword>
<evidence type="ECO:0000313" key="8">
    <source>
        <dbReference type="Proteomes" id="UP000177043"/>
    </source>
</evidence>
<dbReference type="Gene3D" id="3.30.700.10">
    <property type="entry name" value="Glycoprotein, Type 4 Pilin"/>
    <property type="match status" value="1"/>
</dbReference>
<evidence type="ECO:0000256" key="5">
    <source>
        <dbReference type="ARBA" id="ARBA00023136"/>
    </source>
</evidence>
<dbReference type="InterPro" id="IPR045584">
    <property type="entry name" value="Pilin-like"/>
</dbReference>
<dbReference type="Pfam" id="PF07963">
    <property type="entry name" value="N_methyl"/>
    <property type="match status" value="1"/>
</dbReference>
<dbReference type="GO" id="GO:0015627">
    <property type="term" value="C:type II protein secretion system complex"/>
    <property type="evidence" value="ECO:0007669"/>
    <property type="project" value="InterPro"/>
</dbReference>
<dbReference type="GO" id="GO:0015628">
    <property type="term" value="P:protein secretion by the type II secretion system"/>
    <property type="evidence" value="ECO:0007669"/>
    <property type="project" value="InterPro"/>
</dbReference>
<evidence type="ECO:0000313" key="7">
    <source>
        <dbReference type="EMBL" id="OHA58202.1"/>
    </source>
</evidence>
<dbReference type="InterPro" id="IPR012902">
    <property type="entry name" value="N_methyl_site"/>
</dbReference>
<dbReference type="Proteomes" id="UP000177043">
    <property type="component" value="Unassembled WGS sequence"/>
</dbReference>
<dbReference type="InterPro" id="IPR000983">
    <property type="entry name" value="Bac_GSPG_pilin"/>
</dbReference>
<dbReference type="PRINTS" id="PR00813">
    <property type="entry name" value="BCTERIALGSPG"/>
</dbReference>
<evidence type="ECO:0000256" key="1">
    <source>
        <dbReference type="ARBA" id="ARBA00004167"/>
    </source>
</evidence>
<proteinExistence type="predicted"/>
<name>A0A1G2QDZ6_9BACT</name>
<sequence>MNNKGFTLIELLVVIAIIGILSGIVITALGGAQTKAKDAKIQSEMGQLRSAAELYALSNNNTYGKGGLNGRDTLGCTDSAGMFQDPTLVKYISSILSNVKIGSTYVQCVTRPSGTTNATSWAVVALLPSSSVPTDEKWWCVDSSGYNGKVIYGVSGGPRWFKSGGGRESRKIECNPVTTS</sequence>
<dbReference type="GO" id="GO:0016020">
    <property type="term" value="C:membrane"/>
    <property type="evidence" value="ECO:0007669"/>
    <property type="project" value="UniProtKB-SubCell"/>
</dbReference>
<evidence type="ECO:0000256" key="6">
    <source>
        <dbReference type="SAM" id="Phobius"/>
    </source>
</evidence>
<evidence type="ECO:0000256" key="3">
    <source>
        <dbReference type="ARBA" id="ARBA00022692"/>
    </source>
</evidence>
<organism evidence="7 8">
    <name type="scientific">Candidatus Vogelbacteria bacterium RIFOXYD1_FULL_44_32</name>
    <dbReference type="NCBI Taxonomy" id="1802438"/>
    <lineage>
        <taxon>Bacteria</taxon>
        <taxon>Candidatus Vogeliibacteriota</taxon>
    </lineage>
</organism>
<dbReference type="NCBIfam" id="TIGR02532">
    <property type="entry name" value="IV_pilin_GFxxxE"/>
    <property type="match status" value="1"/>
</dbReference>
<keyword evidence="4 6" id="KW-1133">Transmembrane helix</keyword>
<dbReference type="EMBL" id="MHTJ01000004">
    <property type="protein sequence ID" value="OHA58202.1"/>
    <property type="molecule type" value="Genomic_DNA"/>
</dbReference>
<dbReference type="PANTHER" id="PTHR30093">
    <property type="entry name" value="GENERAL SECRETION PATHWAY PROTEIN G"/>
    <property type="match status" value="1"/>
</dbReference>
<feature type="transmembrane region" description="Helical" evidence="6">
    <location>
        <begin position="6"/>
        <end position="32"/>
    </location>
</feature>
<dbReference type="PROSITE" id="PS00409">
    <property type="entry name" value="PROKAR_NTER_METHYL"/>
    <property type="match status" value="1"/>
</dbReference>
<evidence type="ECO:0000256" key="4">
    <source>
        <dbReference type="ARBA" id="ARBA00022989"/>
    </source>
</evidence>
<accession>A0A1G2QDZ6</accession>
<dbReference type="AlphaFoldDB" id="A0A1G2QDZ6"/>
<protein>
    <recommendedName>
        <fullName evidence="9">Type II secretion system protein GspG C-terminal domain-containing protein</fullName>
    </recommendedName>
</protein>
<dbReference type="PANTHER" id="PTHR30093:SF44">
    <property type="entry name" value="TYPE II SECRETION SYSTEM CORE PROTEIN G"/>
    <property type="match status" value="1"/>
</dbReference>
<gene>
    <name evidence="7" type="ORF">A2571_02990</name>
</gene>
<dbReference type="STRING" id="1802438.A2571_02990"/>
<keyword evidence="2" id="KW-0488">Methylation</keyword>
<comment type="caution">
    <text evidence="7">The sequence shown here is derived from an EMBL/GenBank/DDBJ whole genome shotgun (WGS) entry which is preliminary data.</text>
</comment>
<reference evidence="7 8" key="1">
    <citation type="journal article" date="2016" name="Nat. Commun.">
        <title>Thousands of microbial genomes shed light on interconnected biogeochemical processes in an aquifer system.</title>
        <authorList>
            <person name="Anantharaman K."/>
            <person name="Brown C.T."/>
            <person name="Hug L.A."/>
            <person name="Sharon I."/>
            <person name="Castelle C.J."/>
            <person name="Probst A.J."/>
            <person name="Thomas B.C."/>
            <person name="Singh A."/>
            <person name="Wilkins M.J."/>
            <person name="Karaoz U."/>
            <person name="Brodie E.L."/>
            <person name="Williams K.H."/>
            <person name="Hubbard S.S."/>
            <person name="Banfield J.F."/>
        </authorList>
    </citation>
    <scope>NUCLEOTIDE SEQUENCE [LARGE SCALE GENOMIC DNA]</scope>
</reference>
<evidence type="ECO:0000256" key="2">
    <source>
        <dbReference type="ARBA" id="ARBA00022481"/>
    </source>
</evidence>
<comment type="subcellular location">
    <subcellularLocation>
        <location evidence="1">Membrane</location>
        <topology evidence="1">Single-pass membrane protein</topology>
    </subcellularLocation>
</comment>
<dbReference type="SUPFAM" id="SSF54523">
    <property type="entry name" value="Pili subunits"/>
    <property type="match status" value="1"/>
</dbReference>